<dbReference type="InterPro" id="IPR053178">
    <property type="entry name" value="Osmoadaptation_assoc"/>
</dbReference>
<dbReference type="PANTHER" id="PTHR38111">
    <property type="entry name" value="ZN(2)-C6 FUNGAL-TYPE DOMAIN-CONTAINING PROTEIN-RELATED"/>
    <property type="match status" value="1"/>
</dbReference>
<reference evidence="1" key="1">
    <citation type="journal article" date="2023" name="Mol. Phylogenet. Evol.">
        <title>Genome-scale phylogeny and comparative genomics of the fungal order Sordariales.</title>
        <authorList>
            <person name="Hensen N."/>
            <person name="Bonometti L."/>
            <person name="Westerberg I."/>
            <person name="Brannstrom I.O."/>
            <person name="Guillou S."/>
            <person name="Cros-Aarteil S."/>
            <person name="Calhoun S."/>
            <person name="Haridas S."/>
            <person name="Kuo A."/>
            <person name="Mondo S."/>
            <person name="Pangilinan J."/>
            <person name="Riley R."/>
            <person name="LaButti K."/>
            <person name="Andreopoulos B."/>
            <person name="Lipzen A."/>
            <person name="Chen C."/>
            <person name="Yan M."/>
            <person name="Daum C."/>
            <person name="Ng V."/>
            <person name="Clum A."/>
            <person name="Steindorff A."/>
            <person name="Ohm R.A."/>
            <person name="Martin F."/>
            <person name="Silar P."/>
            <person name="Natvig D.O."/>
            <person name="Lalanne C."/>
            <person name="Gautier V."/>
            <person name="Ament-Velasquez S.L."/>
            <person name="Kruys A."/>
            <person name="Hutchinson M.I."/>
            <person name="Powell A.J."/>
            <person name="Barry K."/>
            <person name="Miller A.N."/>
            <person name="Grigoriev I.V."/>
            <person name="Debuchy R."/>
            <person name="Gladieux P."/>
            <person name="Hiltunen Thoren M."/>
            <person name="Johannesson H."/>
        </authorList>
    </citation>
    <scope>NUCLEOTIDE SEQUENCE</scope>
    <source>
        <strain evidence="1">CBS 508.74</strain>
    </source>
</reference>
<name>A0AAN6QD17_9PEZI</name>
<evidence type="ECO:0000313" key="2">
    <source>
        <dbReference type="Proteomes" id="UP001302812"/>
    </source>
</evidence>
<dbReference type="PANTHER" id="PTHR38111:SF11">
    <property type="entry name" value="TRANSCRIPTION FACTOR DOMAIN-CONTAINING PROTEIN-RELATED"/>
    <property type="match status" value="1"/>
</dbReference>
<dbReference type="AlphaFoldDB" id="A0AAN6QD17"/>
<dbReference type="Proteomes" id="UP001302812">
    <property type="component" value="Unassembled WGS sequence"/>
</dbReference>
<gene>
    <name evidence="1" type="ORF">N656DRAFT_784690</name>
</gene>
<dbReference type="EMBL" id="MU853367">
    <property type="protein sequence ID" value="KAK4107928.1"/>
    <property type="molecule type" value="Genomic_DNA"/>
</dbReference>
<comment type="caution">
    <text evidence="1">The sequence shown here is derived from an EMBL/GenBank/DDBJ whole genome shotgun (WGS) entry which is preliminary data.</text>
</comment>
<keyword evidence="2" id="KW-1185">Reference proteome</keyword>
<sequence length="369" mass="41342">MPYTNGGWTVAVPKLYNSSPVIRRIMLAVCRTMEGQASGRERDREEGLRYYTSSLSTMAGALRNPGKVDHAVLVVAARLFSMYEVHCGHNSLDLLAQAENWRKHIQGELALIMSRPPETYASGYLHQLWVDGRLHLASCFLQMRKRAPMSDRDWMTIPWQTIPKTPKDLLVDILIATTGLLEDYDILGAQKDPNLYEALRQELVQTCWRLDAELALWVNTAHFGDANRALEVLNAPFSIDVLAAAHIMSIYWCACIVTYSTLRDLLSPSEIARLPPYTDPRTYFRSIADVVTVMLHPSSGIFGAQLTYFPAVIVMAYIRPVGGGDEAEAIIFNAYRRAGKDEIVESFLTSLREQEMSRSSGTLGLAPLK</sequence>
<dbReference type="GeneID" id="89940353"/>
<accession>A0AAN6QD17</accession>
<protein>
    <submittedName>
        <fullName evidence="1">Uncharacterized protein</fullName>
    </submittedName>
</protein>
<proteinExistence type="predicted"/>
<dbReference type="RefSeq" id="XP_064665498.1">
    <property type="nucleotide sequence ID" value="XM_064816228.1"/>
</dbReference>
<organism evidence="1 2">
    <name type="scientific">Canariomyces notabilis</name>
    <dbReference type="NCBI Taxonomy" id="2074819"/>
    <lineage>
        <taxon>Eukaryota</taxon>
        <taxon>Fungi</taxon>
        <taxon>Dikarya</taxon>
        <taxon>Ascomycota</taxon>
        <taxon>Pezizomycotina</taxon>
        <taxon>Sordariomycetes</taxon>
        <taxon>Sordariomycetidae</taxon>
        <taxon>Sordariales</taxon>
        <taxon>Chaetomiaceae</taxon>
        <taxon>Canariomyces</taxon>
    </lineage>
</organism>
<reference evidence="1" key="2">
    <citation type="submission" date="2023-05" db="EMBL/GenBank/DDBJ databases">
        <authorList>
            <consortium name="Lawrence Berkeley National Laboratory"/>
            <person name="Steindorff A."/>
            <person name="Hensen N."/>
            <person name="Bonometti L."/>
            <person name="Westerberg I."/>
            <person name="Brannstrom I.O."/>
            <person name="Guillou S."/>
            <person name="Cros-Aarteil S."/>
            <person name="Calhoun S."/>
            <person name="Haridas S."/>
            <person name="Kuo A."/>
            <person name="Mondo S."/>
            <person name="Pangilinan J."/>
            <person name="Riley R."/>
            <person name="Labutti K."/>
            <person name="Andreopoulos B."/>
            <person name="Lipzen A."/>
            <person name="Chen C."/>
            <person name="Yanf M."/>
            <person name="Daum C."/>
            <person name="Ng V."/>
            <person name="Clum A."/>
            <person name="Ohm R."/>
            <person name="Martin F."/>
            <person name="Silar P."/>
            <person name="Natvig D."/>
            <person name="Lalanne C."/>
            <person name="Gautier V."/>
            <person name="Ament-Velasquez S.L."/>
            <person name="Kruys A."/>
            <person name="Hutchinson M.I."/>
            <person name="Powell A.J."/>
            <person name="Barry K."/>
            <person name="Miller A.N."/>
            <person name="Grigoriev I.V."/>
            <person name="Debuchy R."/>
            <person name="Gladieux P."/>
            <person name="Thoren M.H."/>
            <person name="Johannesson H."/>
        </authorList>
    </citation>
    <scope>NUCLEOTIDE SEQUENCE</scope>
    <source>
        <strain evidence="1">CBS 508.74</strain>
    </source>
</reference>
<evidence type="ECO:0000313" key="1">
    <source>
        <dbReference type="EMBL" id="KAK4107928.1"/>
    </source>
</evidence>